<dbReference type="InterPro" id="IPR001789">
    <property type="entry name" value="Sig_transdc_resp-reg_receiver"/>
</dbReference>
<keyword evidence="4" id="KW-1185">Reference proteome</keyword>
<dbReference type="InterPro" id="IPR052893">
    <property type="entry name" value="TCS_response_regulator"/>
</dbReference>
<feature type="domain" description="Response regulatory" evidence="2">
    <location>
        <begin position="10"/>
        <end position="131"/>
    </location>
</feature>
<dbReference type="GO" id="GO:0000160">
    <property type="term" value="P:phosphorelay signal transduction system"/>
    <property type="evidence" value="ECO:0007669"/>
    <property type="project" value="InterPro"/>
</dbReference>
<dbReference type="SUPFAM" id="SSF52172">
    <property type="entry name" value="CheY-like"/>
    <property type="match status" value="1"/>
</dbReference>
<dbReference type="RefSeq" id="WP_109761966.1">
    <property type="nucleotide sequence ID" value="NZ_QGGU01000002.1"/>
</dbReference>
<evidence type="ECO:0000313" key="3">
    <source>
        <dbReference type="EMBL" id="PWK53890.1"/>
    </source>
</evidence>
<dbReference type="Pfam" id="PF00072">
    <property type="entry name" value="Response_reg"/>
    <property type="match status" value="1"/>
</dbReference>
<accession>A0A316G262</accession>
<dbReference type="Gene3D" id="3.40.50.2300">
    <property type="match status" value="1"/>
</dbReference>
<reference evidence="3 4" key="1">
    <citation type="submission" date="2018-05" db="EMBL/GenBank/DDBJ databases">
        <title>Genomic Encyclopedia of Type Strains, Phase IV (KMG-IV): sequencing the most valuable type-strain genomes for metagenomic binning, comparative biology and taxonomic classification.</title>
        <authorList>
            <person name="Goeker M."/>
        </authorList>
    </citation>
    <scope>NUCLEOTIDE SEQUENCE [LARGE SCALE GENOMIC DNA]</scope>
    <source>
        <strain evidence="3 4">DSM 25350</strain>
    </source>
</reference>
<dbReference type="AlphaFoldDB" id="A0A316G262"/>
<dbReference type="PANTHER" id="PTHR44520:SF2">
    <property type="entry name" value="RESPONSE REGULATOR RCP1"/>
    <property type="match status" value="1"/>
</dbReference>
<name>A0A316G262_9GAMM</name>
<keyword evidence="1" id="KW-0597">Phosphoprotein</keyword>
<dbReference type="EMBL" id="QGGU01000002">
    <property type="protein sequence ID" value="PWK53890.1"/>
    <property type="molecule type" value="Genomic_DNA"/>
</dbReference>
<protein>
    <submittedName>
        <fullName evidence="3">Response regulator receiver domain-containing protein</fullName>
    </submittedName>
</protein>
<evidence type="ECO:0000313" key="4">
    <source>
        <dbReference type="Proteomes" id="UP000245790"/>
    </source>
</evidence>
<gene>
    <name evidence="3" type="ORF">C8D97_102280</name>
</gene>
<dbReference type="OrthoDB" id="9793549at2"/>
<dbReference type="InterPro" id="IPR011006">
    <property type="entry name" value="CheY-like_superfamily"/>
</dbReference>
<comment type="caution">
    <text evidence="3">The sequence shown here is derived from an EMBL/GenBank/DDBJ whole genome shotgun (WGS) entry which is preliminary data.</text>
</comment>
<dbReference type="SMART" id="SM00448">
    <property type="entry name" value="REC"/>
    <property type="match status" value="1"/>
</dbReference>
<proteinExistence type="predicted"/>
<dbReference type="Proteomes" id="UP000245790">
    <property type="component" value="Unassembled WGS sequence"/>
</dbReference>
<feature type="modified residue" description="4-aspartylphosphate" evidence="1">
    <location>
        <position position="64"/>
    </location>
</feature>
<sequence length="146" mass="16668">MQSKNYQQVSILLVEDDDVDAESIQRALKKLRIANPVYRAKDGLKAISMLQNDEVPYPRIILLDLNLPKKSGLEVLEFLRSDKTLRSSIVFVLTTSKSDEDICAAYQKNVAGYIIKDEMTESFEQVLDMLSTYWRLIEIPAAPKDQ</sequence>
<dbReference type="PROSITE" id="PS50110">
    <property type="entry name" value="RESPONSE_REGULATORY"/>
    <property type="match status" value="1"/>
</dbReference>
<dbReference type="PANTHER" id="PTHR44520">
    <property type="entry name" value="RESPONSE REGULATOR RCP1-RELATED"/>
    <property type="match status" value="1"/>
</dbReference>
<evidence type="ECO:0000256" key="1">
    <source>
        <dbReference type="PROSITE-ProRule" id="PRU00169"/>
    </source>
</evidence>
<organism evidence="3 4">
    <name type="scientific">Pleionea mediterranea</name>
    <dbReference type="NCBI Taxonomy" id="523701"/>
    <lineage>
        <taxon>Bacteria</taxon>
        <taxon>Pseudomonadati</taxon>
        <taxon>Pseudomonadota</taxon>
        <taxon>Gammaproteobacteria</taxon>
        <taxon>Oceanospirillales</taxon>
        <taxon>Pleioneaceae</taxon>
        <taxon>Pleionea</taxon>
    </lineage>
</organism>
<evidence type="ECO:0000259" key="2">
    <source>
        <dbReference type="PROSITE" id="PS50110"/>
    </source>
</evidence>
<dbReference type="CDD" id="cd17557">
    <property type="entry name" value="REC_Rcp-like"/>
    <property type="match status" value="1"/>
</dbReference>